<dbReference type="InterPro" id="IPR023213">
    <property type="entry name" value="CAT-like_dom_sf"/>
</dbReference>
<dbReference type="PANTHER" id="PTHR31896:SF64">
    <property type="entry name" value="TRICHOTHECENE 3-O-ACETYLTRANSFERASE"/>
    <property type="match status" value="1"/>
</dbReference>
<sequence length="435" mass="48031">MEKIGQLNVFEQQPGLAGLYTQICFCFSVEDESSHATIVDALTKGLERLTASFPWLAGQVVNEGSSEGNTGVFKIVPLNKIPQLVVKNLRSDPSTLIAPRNTLPGCPGTEIRPVLLLQANFITGGLLLTFVAQHNTMDMTGQGHLIRFFSKACHNEQFTEEEVAAGDRTNKDLVPLLDESYRQGPELARQAIQHIPPVGVNSVHETLLPPPKSSWAYFKFSKASLEAIKTIATKTLSSGFISTDDALSAFIWQSIIRARLPRLEASSISTFARAVDVRRFFGISKLYTGLLQNMTYKTHTLQHLIAAPLGTIASQLRSLVDPQTSTLKYDTRALATCLERSPDRSILSFTATINLSTDIMLSSWAKVEAYDLDFNLGLGVPECVRRPRFLPFESLLYLMPRSREGGIALAVCLREEDMERLRGDGEFGKYGVYVG</sequence>
<comment type="caution">
    <text evidence="3">The sequence shown here is derived from an EMBL/GenBank/DDBJ whole genome shotgun (WGS) entry which is preliminary data.</text>
</comment>
<dbReference type="OrthoDB" id="1862401at2759"/>
<organism evidence="3 4">
    <name type="scientific">Amylocarpus encephaloides</name>
    <dbReference type="NCBI Taxonomy" id="45428"/>
    <lineage>
        <taxon>Eukaryota</taxon>
        <taxon>Fungi</taxon>
        <taxon>Dikarya</taxon>
        <taxon>Ascomycota</taxon>
        <taxon>Pezizomycotina</taxon>
        <taxon>Leotiomycetes</taxon>
        <taxon>Helotiales</taxon>
        <taxon>Helotiales incertae sedis</taxon>
        <taxon>Amylocarpus</taxon>
    </lineage>
</organism>
<name>A0A9P7YRA5_9HELO</name>
<dbReference type="EMBL" id="MU251371">
    <property type="protein sequence ID" value="KAG9238311.1"/>
    <property type="molecule type" value="Genomic_DNA"/>
</dbReference>
<evidence type="ECO:0000313" key="4">
    <source>
        <dbReference type="Proteomes" id="UP000824998"/>
    </source>
</evidence>
<accession>A0A9P7YRA5</accession>
<gene>
    <name evidence="3" type="ORF">BJ875DRAFT_502084</name>
</gene>
<dbReference type="Pfam" id="PF22664">
    <property type="entry name" value="TRI-like_N"/>
    <property type="match status" value="1"/>
</dbReference>
<reference evidence="3" key="1">
    <citation type="journal article" date="2021" name="IMA Fungus">
        <title>Genomic characterization of three marine fungi, including Emericellopsis atlantica sp. nov. with signatures of a generalist lifestyle and marine biomass degradation.</title>
        <authorList>
            <person name="Hagestad O.C."/>
            <person name="Hou L."/>
            <person name="Andersen J.H."/>
            <person name="Hansen E.H."/>
            <person name="Altermark B."/>
            <person name="Li C."/>
            <person name="Kuhnert E."/>
            <person name="Cox R.J."/>
            <person name="Crous P.W."/>
            <person name="Spatafora J.W."/>
            <person name="Lail K."/>
            <person name="Amirebrahimi M."/>
            <person name="Lipzen A."/>
            <person name="Pangilinan J."/>
            <person name="Andreopoulos W."/>
            <person name="Hayes R.D."/>
            <person name="Ng V."/>
            <person name="Grigoriev I.V."/>
            <person name="Jackson S.A."/>
            <person name="Sutton T.D.S."/>
            <person name="Dobson A.D.W."/>
            <person name="Rama T."/>
        </authorList>
    </citation>
    <scope>NUCLEOTIDE SEQUENCE</scope>
    <source>
        <strain evidence="3">TRa018bII</strain>
    </source>
</reference>
<evidence type="ECO:0000256" key="1">
    <source>
        <dbReference type="ARBA" id="ARBA00022679"/>
    </source>
</evidence>
<dbReference type="InterPro" id="IPR051283">
    <property type="entry name" value="Sec_Metabolite_Acyltrans"/>
</dbReference>
<dbReference type="InterPro" id="IPR054710">
    <property type="entry name" value="Tri101-like_N"/>
</dbReference>
<proteinExistence type="predicted"/>
<feature type="domain" description="Trichothecene 3-O-acetyltransferase-like N-terminal" evidence="2">
    <location>
        <begin position="19"/>
        <end position="153"/>
    </location>
</feature>
<evidence type="ECO:0000313" key="3">
    <source>
        <dbReference type="EMBL" id="KAG9238311.1"/>
    </source>
</evidence>
<dbReference type="GO" id="GO:0016740">
    <property type="term" value="F:transferase activity"/>
    <property type="evidence" value="ECO:0007669"/>
    <property type="project" value="UniProtKB-KW"/>
</dbReference>
<dbReference type="AlphaFoldDB" id="A0A9P7YRA5"/>
<keyword evidence="4" id="KW-1185">Reference proteome</keyword>
<dbReference type="Gene3D" id="3.30.559.10">
    <property type="entry name" value="Chloramphenicol acetyltransferase-like domain"/>
    <property type="match status" value="2"/>
</dbReference>
<dbReference type="PANTHER" id="PTHR31896">
    <property type="entry name" value="FAMILY REGULATORY PROTEIN, PUTATIVE (AFU_ORTHOLOGUE AFUA_3G14730)-RELATED"/>
    <property type="match status" value="1"/>
</dbReference>
<dbReference type="Proteomes" id="UP000824998">
    <property type="component" value="Unassembled WGS sequence"/>
</dbReference>
<protein>
    <submittedName>
        <fullName evidence="3">Trichothecene 3-O-acetyltransferase</fullName>
    </submittedName>
</protein>
<evidence type="ECO:0000259" key="2">
    <source>
        <dbReference type="Pfam" id="PF22664"/>
    </source>
</evidence>
<keyword evidence="1" id="KW-0808">Transferase</keyword>